<name>A0A081BNC5_9BACT</name>
<evidence type="ECO:0000256" key="1">
    <source>
        <dbReference type="PROSITE-ProRule" id="PRU00339"/>
    </source>
</evidence>
<accession>A0A081BNC5</accession>
<dbReference type="PROSITE" id="PS50005">
    <property type="entry name" value="TPR"/>
    <property type="match status" value="1"/>
</dbReference>
<proteinExistence type="predicted"/>
<dbReference type="SUPFAM" id="SSF48452">
    <property type="entry name" value="TPR-like"/>
    <property type="match status" value="1"/>
</dbReference>
<protein>
    <submittedName>
        <fullName evidence="2">TPR repeat protein</fullName>
    </submittedName>
</protein>
<dbReference type="Proteomes" id="UP000030700">
    <property type="component" value="Unassembled WGS sequence"/>
</dbReference>
<dbReference type="SMART" id="SM00028">
    <property type="entry name" value="TPR"/>
    <property type="match status" value="3"/>
</dbReference>
<organism evidence="2">
    <name type="scientific">Candidatus Moduliflexus flocculans</name>
    <dbReference type="NCBI Taxonomy" id="1499966"/>
    <lineage>
        <taxon>Bacteria</taxon>
        <taxon>Candidatus Moduliflexota</taxon>
        <taxon>Candidatus Moduliflexia</taxon>
        <taxon>Candidatus Moduliflexales</taxon>
        <taxon>Candidatus Moduliflexaceae</taxon>
    </lineage>
</organism>
<evidence type="ECO:0000313" key="2">
    <source>
        <dbReference type="EMBL" id="GAK51891.1"/>
    </source>
</evidence>
<evidence type="ECO:0000313" key="3">
    <source>
        <dbReference type="Proteomes" id="UP000030700"/>
    </source>
</evidence>
<sequence>MVHIGASRRSFVRDMMIKEFWIKHQIRVYFRRIEKYGETPEYLKKVAELLTQIGNIEQAKRYYQQAIDAYYREGGRLGDGQAFIFDVCESLLALDPLNAAAYSTLGQEYCGLNEFETASRLYQRFAGQLVKAGRIDEAIAQYRNVLIFFPDHLEIRERLLVLLIRARKRDESVQELRKIAELSEKMGRVGKAIVCYKKALQLMPSHAEIRAALKRLASRVRTSERSLRLVVNQ</sequence>
<keyword evidence="3" id="KW-1185">Reference proteome</keyword>
<feature type="repeat" description="TPR" evidence="1">
    <location>
        <begin position="173"/>
        <end position="206"/>
    </location>
</feature>
<dbReference type="Gene3D" id="1.25.40.10">
    <property type="entry name" value="Tetratricopeptide repeat domain"/>
    <property type="match status" value="2"/>
</dbReference>
<dbReference type="InterPro" id="IPR019734">
    <property type="entry name" value="TPR_rpt"/>
</dbReference>
<reference evidence="2" key="1">
    <citation type="journal article" date="2015" name="PeerJ">
        <title>First genomic representation of candidate bacterial phylum KSB3 points to enhanced environmental sensing as a trigger of wastewater bulking.</title>
        <authorList>
            <person name="Sekiguchi Y."/>
            <person name="Ohashi A."/>
            <person name="Parks D.H."/>
            <person name="Yamauchi T."/>
            <person name="Tyson G.W."/>
            <person name="Hugenholtz P."/>
        </authorList>
    </citation>
    <scope>NUCLEOTIDE SEQUENCE [LARGE SCALE GENOMIC DNA]</scope>
</reference>
<gene>
    <name evidence="2" type="ORF">U14_03137</name>
</gene>
<dbReference type="InterPro" id="IPR011990">
    <property type="entry name" value="TPR-like_helical_dom_sf"/>
</dbReference>
<dbReference type="Pfam" id="PF13181">
    <property type="entry name" value="TPR_8"/>
    <property type="match status" value="2"/>
</dbReference>
<dbReference type="HOGENOM" id="CLU_1188053_0_0_0"/>
<dbReference type="EMBL" id="DF820457">
    <property type="protein sequence ID" value="GAK51891.1"/>
    <property type="molecule type" value="Genomic_DNA"/>
</dbReference>
<dbReference type="STRING" id="1499966.U14_03137"/>
<keyword evidence="1" id="KW-0802">TPR repeat</keyword>
<dbReference type="AlphaFoldDB" id="A0A081BNC5"/>